<accession>Q2NTP1</accession>
<reference evidence="1 2" key="1">
    <citation type="journal article" date="2006" name="Genome Res.">
        <title>Massive genome erosion and functional adaptations provide insights into the symbiotic lifestyle of Sodalis glossinidius in the tsetse host.</title>
        <authorList>
            <person name="Toh H."/>
            <person name="Weiss B.L."/>
            <person name="Perkin S.A.H."/>
            <person name="Yamashita A."/>
            <person name="Oshima K."/>
            <person name="Hattori M."/>
            <person name="Aksoy S."/>
        </authorList>
    </citation>
    <scope>NUCLEOTIDE SEQUENCE [LARGE SCALE GENOMIC DNA]</scope>
    <source>
        <strain evidence="2">morsitans</strain>
    </source>
</reference>
<dbReference type="eggNOG" id="COG2197">
    <property type="taxonomic scope" value="Bacteria"/>
</dbReference>
<gene>
    <name evidence="1" type="ordered locus">SG1209</name>
</gene>
<organism evidence="1 2">
    <name type="scientific">Sodalis glossinidius (strain morsitans)</name>
    <dbReference type="NCBI Taxonomy" id="343509"/>
    <lineage>
        <taxon>Bacteria</taxon>
        <taxon>Pseudomonadati</taxon>
        <taxon>Pseudomonadota</taxon>
        <taxon>Gammaproteobacteria</taxon>
        <taxon>Enterobacterales</taxon>
        <taxon>Bruguierivoracaceae</taxon>
        <taxon>Sodalis</taxon>
    </lineage>
</organism>
<dbReference type="EMBL" id="AP008232">
    <property type="protein sequence ID" value="BAE74484.1"/>
    <property type="molecule type" value="Genomic_DNA"/>
</dbReference>
<dbReference type="Proteomes" id="UP000001932">
    <property type="component" value="Chromosome"/>
</dbReference>
<protein>
    <submittedName>
        <fullName evidence="1">Uncharacterized protein</fullName>
    </submittedName>
</protein>
<sequence length="168" mass="19361">MSGIFKWVRDSLDAPDRFTHYRYIIAKFSEKRGGGMNQLMTYTCHSSAMPCAVTDNNGLSYFNRAMRKLLISPLSLELFHSQEEKARESCQLFSVQNKWPFGPEEKLQPYLFDFYPQFECIGTICHTRPFAFGSTLECVNGEAPRPATCQPDTRWPQAPEYLVQGRQL</sequence>
<evidence type="ECO:0000313" key="1">
    <source>
        <dbReference type="EMBL" id="BAE74484.1"/>
    </source>
</evidence>
<dbReference type="AlphaFoldDB" id="Q2NTP1"/>
<dbReference type="HOGENOM" id="CLU_1585391_0_0_6"/>
<keyword evidence="2" id="KW-1185">Reference proteome</keyword>
<dbReference type="KEGG" id="sgl:SG1209"/>
<name>Q2NTP1_SODGM</name>
<evidence type="ECO:0000313" key="2">
    <source>
        <dbReference type="Proteomes" id="UP000001932"/>
    </source>
</evidence>
<proteinExistence type="predicted"/>